<feature type="region of interest" description="Disordered" evidence="1">
    <location>
        <begin position="77"/>
        <end position="105"/>
    </location>
</feature>
<accession>A0A433D5G6</accession>
<keyword evidence="4" id="KW-1185">Reference proteome</keyword>
<feature type="compositionally biased region" description="Basic and acidic residues" evidence="1">
    <location>
        <begin position="1"/>
        <end position="10"/>
    </location>
</feature>
<organism evidence="3 4">
    <name type="scientific">Jimgerdemannia flammicorona</name>
    <dbReference type="NCBI Taxonomy" id="994334"/>
    <lineage>
        <taxon>Eukaryota</taxon>
        <taxon>Fungi</taxon>
        <taxon>Fungi incertae sedis</taxon>
        <taxon>Mucoromycota</taxon>
        <taxon>Mucoromycotina</taxon>
        <taxon>Endogonomycetes</taxon>
        <taxon>Endogonales</taxon>
        <taxon>Endogonaceae</taxon>
        <taxon>Jimgerdemannia</taxon>
    </lineage>
</organism>
<dbReference type="Proteomes" id="UP000268093">
    <property type="component" value="Unassembled WGS sequence"/>
</dbReference>
<feature type="compositionally biased region" description="Polar residues" evidence="1">
    <location>
        <begin position="86"/>
        <end position="95"/>
    </location>
</feature>
<feature type="compositionally biased region" description="Basic and acidic residues" evidence="1">
    <location>
        <begin position="21"/>
        <end position="32"/>
    </location>
</feature>
<dbReference type="PROSITE" id="PS50020">
    <property type="entry name" value="WW_DOMAIN_2"/>
    <property type="match status" value="1"/>
</dbReference>
<reference evidence="3 4" key="1">
    <citation type="journal article" date="2018" name="New Phytol.">
        <title>Phylogenomics of Endogonaceae and evolution of mycorrhizas within Mucoromycota.</title>
        <authorList>
            <person name="Chang Y."/>
            <person name="Desiro A."/>
            <person name="Na H."/>
            <person name="Sandor L."/>
            <person name="Lipzen A."/>
            <person name="Clum A."/>
            <person name="Barry K."/>
            <person name="Grigoriev I.V."/>
            <person name="Martin F.M."/>
            <person name="Stajich J.E."/>
            <person name="Smith M.E."/>
            <person name="Bonito G."/>
            <person name="Spatafora J.W."/>
        </authorList>
    </citation>
    <scope>NUCLEOTIDE SEQUENCE [LARGE SCALE GENOMIC DNA]</scope>
    <source>
        <strain evidence="3 4">GMNB39</strain>
    </source>
</reference>
<dbReference type="OrthoDB" id="2444812at2759"/>
<evidence type="ECO:0000313" key="3">
    <source>
        <dbReference type="EMBL" id="RUP46092.1"/>
    </source>
</evidence>
<feature type="domain" description="WW" evidence="2">
    <location>
        <begin position="49"/>
        <end position="83"/>
    </location>
</feature>
<proteinExistence type="predicted"/>
<protein>
    <recommendedName>
        <fullName evidence="2">WW domain-containing protein</fullName>
    </recommendedName>
</protein>
<sequence length="279" mass="31288">MQDPLDDREPVAPATSVSMSNEKEDTGEDKVTENPASFTENPQDTAVPDASASPWQTVWDDASQCYYFWNTETNETAWPESHDATTGESDQTNAEGASDDPYTRDASLYSYYPTYSADAYYQDPYAGQYDHTPKNPLDSLLDKIDTEVKAQLDGTPASSRPTPTFPPPMQPSYMPAEGYPGATAAGEAYTSHALFNARTGRFTSVADASRLNPERLSAENRAMRQMGYYFDHEQFMEERNKMREAGGGKTRLSKADLERLKKARKEKKEMKEKKWLMGD</sequence>
<dbReference type="AlphaFoldDB" id="A0A433D5G6"/>
<dbReference type="InterPro" id="IPR001202">
    <property type="entry name" value="WW_dom"/>
</dbReference>
<dbReference type="Gene3D" id="2.20.70.10">
    <property type="match status" value="1"/>
</dbReference>
<comment type="caution">
    <text evidence="3">The sequence shown here is derived from an EMBL/GenBank/DDBJ whole genome shotgun (WGS) entry which is preliminary data.</text>
</comment>
<feature type="compositionally biased region" description="Polar residues" evidence="1">
    <location>
        <begin position="34"/>
        <end position="44"/>
    </location>
</feature>
<evidence type="ECO:0000259" key="2">
    <source>
        <dbReference type="PROSITE" id="PS50020"/>
    </source>
</evidence>
<gene>
    <name evidence="3" type="ORF">BC936DRAFT_147371</name>
</gene>
<name>A0A433D5G6_9FUNG</name>
<dbReference type="EMBL" id="RBNI01006332">
    <property type="protein sequence ID" value="RUP46092.1"/>
    <property type="molecule type" value="Genomic_DNA"/>
</dbReference>
<evidence type="ECO:0000256" key="1">
    <source>
        <dbReference type="SAM" id="MobiDB-lite"/>
    </source>
</evidence>
<evidence type="ECO:0000313" key="4">
    <source>
        <dbReference type="Proteomes" id="UP000268093"/>
    </source>
</evidence>
<feature type="region of interest" description="Disordered" evidence="1">
    <location>
        <begin position="1"/>
        <end position="55"/>
    </location>
</feature>